<keyword evidence="8" id="KW-0119">Carbohydrate metabolism</keyword>
<keyword evidence="6" id="KW-0067">ATP-binding</keyword>
<dbReference type="PANTHER" id="PTHR10457">
    <property type="entry name" value="MEVALONATE KINASE/GALACTOKINASE"/>
    <property type="match status" value="1"/>
</dbReference>
<dbReference type="PRINTS" id="PR00473">
    <property type="entry name" value="GALCTOKINASE"/>
</dbReference>
<keyword evidence="3" id="KW-0479">Metal-binding</keyword>
<proteinExistence type="inferred from homology"/>
<dbReference type="InterPro" id="IPR020568">
    <property type="entry name" value="Ribosomal_Su5_D2-typ_SF"/>
</dbReference>
<comment type="similarity">
    <text evidence="1">Belongs to the GHMP kinase family. GalK subfamily.</text>
</comment>
<dbReference type="NCBIfam" id="TIGR00131">
    <property type="entry name" value="gal_kin"/>
    <property type="match status" value="1"/>
</dbReference>
<dbReference type="GO" id="GO:0004335">
    <property type="term" value="F:galactokinase activity"/>
    <property type="evidence" value="ECO:0007669"/>
    <property type="project" value="InterPro"/>
</dbReference>
<accession>W2H270</accession>
<dbReference type="GO" id="GO:0005829">
    <property type="term" value="C:cytosol"/>
    <property type="evidence" value="ECO:0007669"/>
    <property type="project" value="TreeGrafter"/>
</dbReference>
<dbReference type="AlphaFoldDB" id="W2H270"/>
<dbReference type="InterPro" id="IPR014721">
    <property type="entry name" value="Ribsml_uS5_D2-typ_fold_subgr"/>
</dbReference>
<evidence type="ECO:0000256" key="7">
    <source>
        <dbReference type="ARBA" id="ARBA00022842"/>
    </source>
</evidence>
<keyword evidence="2" id="KW-0808">Transferase</keyword>
<evidence type="ECO:0000256" key="5">
    <source>
        <dbReference type="ARBA" id="ARBA00022777"/>
    </source>
</evidence>
<dbReference type="Proteomes" id="UP000053236">
    <property type="component" value="Unassembled WGS sequence"/>
</dbReference>
<dbReference type="Gene3D" id="3.30.70.890">
    <property type="entry name" value="GHMP kinase, C-terminal domain"/>
    <property type="match status" value="1"/>
</dbReference>
<evidence type="ECO:0000313" key="11">
    <source>
        <dbReference type="EMBL" id="ETK88606.1"/>
    </source>
</evidence>
<organism evidence="11">
    <name type="scientific">Phytophthora nicotianae</name>
    <name type="common">Potato buckeye rot agent</name>
    <name type="synonym">Phytophthora parasitica</name>
    <dbReference type="NCBI Taxonomy" id="4792"/>
    <lineage>
        <taxon>Eukaryota</taxon>
        <taxon>Sar</taxon>
        <taxon>Stramenopiles</taxon>
        <taxon>Oomycota</taxon>
        <taxon>Peronosporomycetes</taxon>
        <taxon>Peronosporales</taxon>
        <taxon>Peronosporaceae</taxon>
        <taxon>Phytophthora</taxon>
    </lineage>
</organism>
<dbReference type="Pfam" id="PF10509">
    <property type="entry name" value="GalKase_gal_bdg"/>
    <property type="match status" value="1"/>
</dbReference>
<dbReference type="SUPFAM" id="SSF55060">
    <property type="entry name" value="GHMP Kinase, C-terminal domain"/>
    <property type="match status" value="1"/>
</dbReference>
<dbReference type="InterPro" id="IPR006204">
    <property type="entry name" value="GHMP_kinase_N_dom"/>
</dbReference>
<dbReference type="PANTHER" id="PTHR10457:SF7">
    <property type="entry name" value="GALACTOKINASE-RELATED"/>
    <property type="match status" value="1"/>
</dbReference>
<dbReference type="InterPro" id="IPR019539">
    <property type="entry name" value="GalKase_N"/>
</dbReference>
<evidence type="ECO:0000256" key="1">
    <source>
        <dbReference type="ARBA" id="ARBA00006566"/>
    </source>
</evidence>
<gene>
    <name evidence="11" type="ORF">L915_07165</name>
</gene>
<protein>
    <submittedName>
        <fullName evidence="11">Galactokinase</fullName>
    </submittedName>
</protein>
<dbReference type="GO" id="GO:0006012">
    <property type="term" value="P:galactose metabolic process"/>
    <property type="evidence" value="ECO:0007669"/>
    <property type="project" value="InterPro"/>
</dbReference>
<dbReference type="FunFam" id="3.30.230.10:FF:000040">
    <property type="entry name" value="Galactokinase 1"/>
    <property type="match status" value="1"/>
</dbReference>
<evidence type="ECO:0000256" key="4">
    <source>
        <dbReference type="ARBA" id="ARBA00022741"/>
    </source>
</evidence>
<reference evidence="11" key="1">
    <citation type="submission" date="2013-11" db="EMBL/GenBank/DDBJ databases">
        <title>The Genome Sequence of Phytophthora parasitica CJ02B3.</title>
        <authorList>
            <consortium name="The Broad Institute Genomics Platform"/>
            <person name="Russ C."/>
            <person name="Tyler B."/>
            <person name="Panabieres F."/>
            <person name="Shan W."/>
            <person name="Tripathy S."/>
            <person name="Grunwald N."/>
            <person name="Machado M."/>
            <person name="Johnson C.S."/>
            <person name="Arredondo F."/>
            <person name="Hong C."/>
            <person name="Coffey M."/>
            <person name="Young S.K."/>
            <person name="Zeng Q."/>
            <person name="Gargeya S."/>
            <person name="Fitzgerald M."/>
            <person name="Abouelleil A."/>
            <person name="Alvarado L."/>
            <person name="Chapman S.B."/>
            <person name="Gainer-Dewar J."/>
            <person name="Goldberg J."/>
            <person name="Griggs A."/>
            <person name="Gujja S."/>
            <person name="Hansen M."/>
            <person name="Howarth C."/>
            <person name="Imamovic A."/>
            <person name="Ireland A."/>
            <person name="Larimer J."/>
            <person name="McCowan C."/>
            <person name="Murphy C."/>
            <person name="Pearson M."/>
            <person name="Poon T.W."/>
            <person name="Priest M."/>
            <person name="Roberts A."/>
            <person name="Saif S."/>
            <person name="Shea T."/>
            <person name="Sykes S."/>
            <person name="Wortman J."/>
            <person name="Nusbaum C."/>
            <person name="Birren B."/>
        </authorList>
    </citation>
    <scope>NUCLEOTIDE SEQUENCE [LARGE SCALE GENOMIC DNA]</scope>
    <source>
        <strain evidence="11">CJ02B3</strain>
    </source>
</reference>
<dbReference type="SUPFAM" id="SSF54211">
    <property type="entry name" value="Ribosomal protein S5 domain 2-like"/>
    <property type="match status" value="1"/>
</dbReference>
<keyword evidence="4" id="KW-0547">Nucleotide-binding</keyword>
<feature type="domain" description="GHMP kinase N-terminal" evidence="9">
    <location>
        <begin position="110"/>
        <end position="200"/>
    </location>
</feature>
<dbReference type="PIRSF" id="PIRSF000530">
    <property type="entry name" value="Galactokinase"/>
    <property type="match status" value="1"/>
</dbReference>
<dbReference type="InterPro" id="IPR006206">
    <property type="entry name" value="Mevalonate/galactokinase"/>
</dbReference>
<dbReference type="GO" id="GO:0005524">
    <property type="term" value="F:ATP binding"/>
    <property type="evidence" value="ECO:0007669"/>
    <property type="project" value="UniProtKB-KW"/>
</dbReference>
<feature type="non-terminal residue" evidence="11">
    <location>
        <position position="348"/>
    </location>
</feature>
<dbReference type="EMBL" id="KI685864">
    <property type="protein sequence ID" value="ETK88606.1"/>
    <property type="molecule type" value="Genomic_DNA"/>
</dbReference>
<dbReference type="Pfam" id="PF00288">
    <property type="entry name" value="GHMP_kinases_N"/>
    <property type="match status" value="1"/>
</dbReference>
<dbReference type="InterPro" id="IPR019741">
    <property type="entry name" value="Galactokinase_CS"/>
</dbReference>
<dbReference type="FunFam" id="3.30.70.890:FF:000001">
    <property type="entry name" value="Galactokinase"/>
    <property type="match status" value="1"/>
</dbReference>
<evidence type="ECO:0000256" key="3">
    <source>
        <dbReference type="ARBA" id="ARBA00022723"/>
    </source>
</evidence>
<sequence length="348" mass="37929">MGGSDNVDVVEQAVSLFYSTFKQYANLPREALTIAAAPGRVNLIGEHTDYNDGFVCPLALDKTTVVVGVRAPAESASISKLTSASFPGQVLEFPANNTEQLDKTQPSWGNYPKGVTAVYLKHLNRKEPLGVHAAIASTVPLGSGVSSSAALQVSFATFLESLFEIDGVPAIQKALLCQTAEHEYCNVPCGIMDQFISSCGKKDCALLIDCRAKEPTLVAFQDPDVVIVVCNSNVKHELNGGEYKERVMQCQAAVKTLQTHGHPQMTHLRDATMSELDAVREALGDEVVYRRARHVITENERTVAAVEHIRARQYAEAGQLMFESHTSLRDDYEVSTPELDYLVETARG</sequence>
<dbReference type="PROSITE" id="PS00106">
    <property type="entry name" value="GALACTOKINASE"/>
    <property type="match status" value="1"/>
</dbReference>
<dbReference type="PRINTS" id="PR00959">
    <property type="entry name" value="MEVGALKINASE"/>
</dbReference>
<dbReference type="GO" id="GO:0046872">
    <property type="term" value="F:metal ion binding"/>
    <property type="evidence" value="ECO:0007669"/>
    <property type="project" value="UniProtKB-KW"/>
</dbReference>
<evidence type="ECO:0000256" key="2">
    <source>
        <dbReference type="ARBA" id="ARBA00022679"/>
    </source>
</evidence>
<name>W2H270_PHYNI</name>
<dbReference type="Gene3D" id="3.30.230.10">
    <property type="match status" value="1"/>
</dbReference>
<dbReference type="InterPro" id="IPR036554">
    <property type="entry name" value="GHMP_kinase_C_sf"/>
</dbReference>
<dbReference type="InterPro" id="IPR000705">
    <property type="entry name" value="Galactokinase"/>
</dbReference>
<dbReference type="VEuPathDB" id="FungiDB:PPTG_09865"/>
<keyword evidence="5 11" id="KW-0418">Kinase</keyword>
<evidence type="ECO:0000259" key="9">
    <source>
        <dbReference type="Pfam" id="PF00288"/>
    </source>
</evidence>
<evidence type="ECO:0000256" key="6">
    <source>
        <dbReference type="ARBA" id="ARBA00022840"/>
    </source>
</evidence>
<feature type="domain" description="Galactokinase N-terminal" evidence="10">
    <location>
        <begin position="31"/>
        <end position="67"/>
    </location>
</feature>
<evidence type="ECO:0000259" key="10">
    <source>
        <dbReference type="Pfam" id="PF10509"/>
    </source>
</evidence>
<keyword evidence="7" id="KW-0460">Magnesium</keyword>
<evidence type="ECO:0000256" key="8">
    <source>
        <dbReference type="ARBA" id="ARBA00023277"/>
    </source>
</evidence>